<feature type="signal peptide" evidence="1">
    <location>
        <begin position="1"/>
        <end position="21"/>
    </location>
</feature>
<feature type="chain" id="PRO_5035324515" description="SOCS box domain-containing protein" evidence="1">
    <location>
        <begin position="22"/>
        <end position="346"/>
    </location>
</feature>
<proteinExistence type="predicted"/>
<keyword evidence="3" id="KW-1185">Reference proteome</keyword>
<evidence type="ECO:0008006" key="4">
    <source>
        <dbReference type="Google" id="ProtNLM"/>
    </source>
</evidence>
<comment type="caution">
    <text evidence="2">The sequence shown here is derived from an EMBL/GenBank/DDBJ whole genome shotgun (WGS) entry which is preliminary data.</text>
</comment>
<dbReference type="OrthoDB" id="194358at2759"/>
<evidence type="ECO:0000256" key="1">
    <source>
        <dbReference type="SAM" id="SignalP"/>
    </source>
</evidence>
<evidence type="ECO:0000313" key="2">
    <source>
        <dbReference type="EMBL" id="CAH0109150.1"/>
    </source>
</evidence>
<dbReference type="EMBL" id="CAKKLH010000291">
    <property type="protein sequence ID" value="CAH0109150.1"/>
    <property type="molecule type" value="Genomic_DNA"/>
</dbReference>
<sequence>MNCHLPVIFCIDLIFFSSIQWISHDIFSSPFTNRDGDRYATLEKLQLVLALESSSASKPSMGASGASTEDAVISVEEELHSCCCLLPCPPECSRNRSKTQSDVSSSSSLSALHAALLEAADRHADEQRAAIILVGRIDDILSSGIDVNVTDERGETALSYVKILLRKGCFRLAHQIASHLLDHGALVDAEDNGQQTLLSHSVAALDGASDLTRMLLNRGADVWHRNGTGGDSPFGSFLQAIVRCRCVSGATITADLLGRTMGSRPEAFKALVLRSMLRHGRFIRVLGPVFVQLKSILSPYWRQPQPLRYAAWTVIRRHSSPVKSWARELQQMGLPPSVLRYLTMED</sequence>
<name>A0A8J2WRV6_9CRUS</name>
<reference evidence="2" key="1">
    <citation type="submission" date="2021-11" db="EMBL/GenBank/DDBJ databases">
        <authorList>
            <person name="Schell T."/>
        </authorList>
    </citation>
    <scope>NUCLEOTIDE SEQUENCE</scope>
    <source>
        <strain evidence="2">M5</strain>
    </source>
</reference>
<dbReference type="Proteomes" id="UP000789390">
    <property type="component" value="Unassembled WGS sequence"/>
</dbReference>
<organism evidence="2 3">
    <name type="scientific">Daphnia galeata</name>
    <dbReference type="NCBI Taxonomy" id="27404"/>
    <lineage>
        <taxon>Eukaryota</taxon>
        <taxon>Metazoa</taxon>
        <taxon>Ecdysozoa</taxon>
        <taxon>Arthropoda</taxon>
        <taxon>Crustacea</taxon>
        <taxon>Branchiopoda</taxon>
        <taxon>Diplostraca</taxon>
        <taxon>Cladocera</taxon>
        <taxon>Anomopoda</taxon>
        <taxon>Daphniidae</taxon>
        <taxon>Daphnia</taxon>
    </lineage>
</organism>
<keyword evidence="1" id="KW-0732">Signal</keyword>
<accession>A0A8J2WRV6</accession>
<dbReference type="Gene3D" id="1.25.40.20">
    <property type="entry name" value="Ankyrin repeat-containing domain"/>
    <property type="match status" value="1"/>
</dbReference>
<evidence type="ECO:0000313" key="3">
    <source>
        <dbReference type="Proteomes" id="UP000789390"/>
    </source>
</evidence>
<dbReference type="InterPro" id="IPR036770">
    <property type="entry name" value="Ankyrin_rpt-contain_sf"/>
</dbReference>
<gene>
    <name evidence="2" type="ORF">DGAL_LOCUS12614</name>
</gene>
<dbReference type="SUPFAM" id="SSF48403">
    <property type="entry name" value="Ankyrin repeat"/>
    <property type="match status" value="1"/>
</dbReference>
<protein>
    <recommendedName>
        <fullName evidence="4">SOCS box domain-containing protein</fullName>
    </recommendedName>
</protein>
<dbReference type="AlphaFoldDB" id="A0A8J2WRV6"/>